<accession>A0A650CPR8</accession>
<protein>
    <recommendedName>
        <fullName evidence="1">C2H2-type domain-containing protein</fullName>
    </recommendedName>
</protein>
<dbReference type="InterPro" id="IPR036236">
    <property type="entry name" value="Znf_C2H2_sf"/>
</dbReference>
<dbReference type="PROSITE" id="PS00028">
    <property type="entry name" value="ZINC_FINGER_C2H2_1"/>
    <property type="match status" value="1"/>
</dbReference>
<evidence type="ECO:0000313" key="3">
    <source>
        <dbReference type="Proteomes" id="UP000423396"/>
    </source>
</evidence>
<dbReference type="EMBL" id="CP045483">
    <property type="protein sequence ID" value="QGR19705.1"/>
    <property type="molecule type" value="Genomic_DNA"/>
</dbReference>
<reference evidence="2 3" key="1">
    <citation type="submission" date="2019-10" db="EMBL/GenBank/DDBJ databases">
        <title>Genome Sequences from Six Type Strain Members of the Archaeal Family Sulfolobaceae: Acidianus ambivalens, Acidianus infernus, Metallosphaera prunae, Stygiolobus azoricus, Sulfolobus metallicus, and Sulfurisphaera ohwakuensis.</title>
        <authorList>
            <person name="Counts J.A."/>
            <person name="Kelly R.M."/>
        </authorList>
    </citation>
    <scope>NUCLEOTIDE SEQUENCE [LARGE SCALE GENOMIC DNA]</scope>
    <source>
        <strain evidence="2 3">FC6</strain>
    </source>
</reference>
<dbReference type="PROSITE" id="PS50157">
    <property type="entry name" value="ZINC_FINGER_C2H2_2"/>
    <property type="match status" value="1"/>
</dbReference>
<dbReference type="SUPFAM" id="SSF57667">
    <property type="entry name" value="beta-beta-alpha zinc fingers"/>
    <property type="match status" value="1"/>
</dbReference>
<dbReference type="InterPro" id="IPR013087">
    <property type="entry name" value="Znf_C2H2_type"/>
</dbReference>
<dbReference type="Gene3D" id="3.30.160.60">
    <property type="entry name" value="Classic Zinc Finger"/>
    <property type="match status" value="1"/>
</dbReference>
<dbReference type="AlphaFoldDB" id="A0A650CPR8"/>
<dbReference type="Pfam" id="PF13912">
    <property type="entry name" value="zf-C2H2_6"/>
    <property type="match status" value="1"/>
</dbReference>
<sequence length="100" mass="11968">MVSKMAYRCPECGKVFKDLKALRSHFIKIHRNNYCSLCKKRVKHYVMHCMKKKDDVWHLIYLVLIDGFSSLNEEERELAERLLVKMLRVEIVFTEAGYRS</sequence>
<dbReference type="Proteomes" id="UP000423396">
    <property type="component" value="Chromosome"/>
</dbReference>
<evidence type="ECO:0000313" key="2">
    <source>
        <dbReference type="EMBL" id="QGR19705.1"/>
    </source>
</evidence>
<dbReference type="SMART" id="SM00355">
    <property type="entry name" value="ZnF_C2H2"/>
    <property type="match status" value="1"/>
</dbReference>
<evidence type="ECO:0000259" key="1">
    <source>
        <dbReference type="PROSITE" id="PS50157"/>
    </source>
</evidence>
<gene>
    <name evidence="2" type="ORF">D1868_06645</name>
</gene>
<organism evidence="2 3">
    <name type="scientific">Stygiolobus azoricus</name>
    <dbReference type="NCBI Taxonomy" id="41675"/>
    <lineage>
        <taxon>Archaea</taxon>
        <taxon>Thermoproteota</taxon>
        <taxon>Thermoprotei</taxon>
        <taxon>Sulfolobales</taxon>
        <taxon>Sulfolobaceae</taxon>
        <taxon>Stygiolobus</taxon>
    </lineage>
</organism>
<proteinExistence type="predicted"/>
<name>A0A650CPR8_9CREN</name>
<keyword evidence="3" id="KW-1185">Reference proteome</keyword>
<feature type="domain" description="C2H2-type" evidence="1">
    <location>
        <begin position="7"/>
        <end position="30"/>
    </location>
</feature>
<dbReference type="KEGG" id="sazo:D1868_06645"/>